<organism evidence="1 2">
    <name type="scientific">Eumeta variegata</name>
    <name type="common">Bagworm moth</name>
    <name type="synonym">Eumeta japonica</name>
    <dbReference type="NCBI Taxonomy" id="151549"/>
    <lineage>
        <taxon>Eukaryota</taxon>
        <taxon>Metazoa</taxon>
        <taxon>Ecdysozoa</taxon>
        <taxon>Arthropoda</taxon>
        <taxon>Hexapoda</taxon>
        <taxon>Insecta</taxon>
        <taxon>Pterygota</taxon>
        <taxon>Neoptera</taxon>
        <taxon>Endopterygota</taxon>
        <taxon>Lepidoptera</taxon>
        <taxon>Glossata</taxon>
        <taxon>Ditrysia</taxon>
        <taxon>Tineoidea</taxon>
        <taxon>Psychidae</taxon>
        <taxon>Oiketicinae</taxon>
        <taxon>Eumeta</taxon>
    </lineage>
</organism>
<sequence length="98" mass="11913">MDARRRYSNQDIADINFLYGFCNGNTRAAAREYHRRYPNRRTRNYRVFMSVHRRIPEYDISALPLSRDLVLKHFPSKNSFLQRFTEILQRVLNEYLIV</sequence>
<keyword evidence="2" id="KW-1185">Reference proteome</keyword>
<evidence type="ECO:0008006" key="3">
    <source>
        <dbReference type="Google" id="ProtNLM"/>
    </source>
</evidence>
<dbReference type="OrthoDB" id="6762846at2759"/>
<dbReference type="Proteomes" id="UP000299102">
    <property type="component" value="Unassembled WGS sequence"/>
</dbReference>
<accession>A0A4C1VFV2</accession>
<evidence type="ECO:0000313" key="1">
    <source>
        <dbReference type="EMBL" id="GBP37202.1"/>
    </source>
</evidence>
<dbReference type="EMBL" id="BGZK01000330">
    <property type="protein sequence ID" value="GBP37202.1"/>
    <property type="molecule type" value="Genomic_DNA"/>
</dbReference>
<name>A0A4C1VFV2_EUMVA</name>
<protein>
    <recommendedName>
        <fullName evidence="3">DUF4817 domain-containing protein</fullName>
    </recommendedName>
</protein>
<comment type="caution">
    <text evidence="1">The sequence shown here is derived from an EMBL/GenBank/DDBJ whole genome shotgun (WGS) entry which is preliminary data.</text>
</comment>
<evidence type="ECO:0000313" key="2">
    <source>
        <dbReference type="Proteomes" id="UP000299102"/>
    </source>
</evidence>
<dbReference type="AlphaFoldDB" id="A0A4C1VFV2"/>
<reference evidence="1 2" key="1">
    <citation type="journal article" date="2019" name="Commun. Biol.">
        <title>The bagworm genome reveals a unique fibroin gene that provides high tensile strength.</title>
        <authorList>
            <person name="Kono N."/>
            <person name="Nakamura H."/>
            <person name="Ohtoshi R."/>
            <person name="Tomita M."/>
            <person name="Numata K."/>
            <person name="Arakawa K."/>
        </authorList>
    </citation>
    <scope>NUCLEOTIDE SEQUENCE [LARGE SCALE GENOMIC DNA]</scope>
</reference>
<gene>
    <name evidence="1" type="ORF">EVAR_31133_1</name>
</gene>
<proteinExistence type="predicted"/>